<reference evidence="2" key="1">
    <citation type="submission" date="2022-10" db="EMBL/GenBank/DDBJ databases">
        <authorList>
            <person name="Chen Y."/>
            <person name="Dougan E. K."/>
            <person name="Chan C."/>
            <person name="Rhodes N."/>
            <person name="Thang M."/>
        </authorList>
    </citation>
    <scope>NUCLEOTIDE SEQUENCE</scope>
</reference>
<dbReference type="EMBL" id="CAMXCT030002464">
    <property type="protein sequence ID" value="CAL4785639.1"/>
    <property type="molecule type" value="Genomic_DNA"/>
</dbReference>
<feature type="region of interest" description="Disordered" evidence="1">
    <location>
        <begin position="444"/>
        <end position="466"/>
    </location>
</feature>
<name>A0A9P1CTL4_9DINO</name>
<feature type="region of interest" description="Disordered" evidence="1">
    <location>
        <begin position="304"/>
        <end position="330"/>
    </location>
</feature>
<gene>
    <name evidence="2" type="ORF">C1SCF055_LOCUS24636</name>
</gene>
<sequence length="466" mass="52465">MPFVDKDAPIVRCFGAGRQRCGEIRLFALFTDQLLLNTTAGVPEETLNVAGADVSRQGAVVTLQWDSVDSAVDSALTLSFEDVEEAEFWSEALSFAAGDEGPQEKVHELEQRVAAALRAAYERSARIKELEDTVEAGRERETRIQQLEEVLHDTLEEAEARAEKIEALEWKLESGRTSDPAATALLQDAMDFADQLLEQHSDLWTEDDSAAQLRKAVQAVQQAKPEIDSDVAELIRQLVTALLWPVVLRECLTDAEATIKEQEEIQEQATREIIDLQKQCDTLAAESEEHKAALEAAREQKTLTEAAHEDEMQKLKEREEEAERKRQEAEEKAKELRGILDYADKAAEEAIQRKREELEKAHGEEFKKLKQLTDVADAQDELAERLRSLGEGSADAAHWKAAADRALEQFADSVPSDRTEFKDFSGKDKELEQRLEDAERALKKMEGGSEQVWEEKKWQKGPKKLS</sequence>
<comment type="caution">
    <text evidence="2">The sequence shown here is derived from an EMBL/GenBank/DDBJ whole genome shotgun (WGS) entry which is preliminary data.</text>
</comment>
<accession>A0A9P1CTL4</accession>
<organism evidence="2">
    <name type="scientific">Cladocopium goreaui</name>
    <dbReference type="NCBI Taxonomy" id="2562237"/>
    <lineage>
        <taxon>Eukaryota</taxon>
        <taxon>Sar</taxon>
        <taxon>Alveolata</taxon>
        <taxon>Dinophyceae</taxon>
        <taxon>Suessiales</taxon>
        <taxon>Symbiodiniaceae</taxon>
        <taxon>Cladocopium</taxon>
    </lineage>
</organism>
<feature type="compositionally biased region" description="Basic and acidic residues" evidence="1">
    <location>
        <begin position="444"/>
        <end position="458"/>
    </location>
</feature>
<reference evidence="3 4" key="2">
    <citation type="submission" date="2024-05" db="EMBL/GenBank/DDBJ databases">
        <authorList>
            <person name="Chen Y."/>
            <person name="Shah S."/>
            <person name="Dougan E. K."/>
            <person name="Thang M."/>
            <person name="Chan C."/>
        </authorList>
    </citation>
    <scope>NUCLEOTIDE SEQUENCE [LARGE SCALE GENOMIC DNA]</scope>
</reference>
<dbReference type="Proteomes" id="UP001152797">
    <property type="component" value="Unassembled WGS sequence"/>
</dbReference>
<keyword evidence="4" id="KW-1185">Reference proteome</keyword>
<dbReference type="EMBL" id="CAMXCT020002464">
    <property type="protein sequence ID" value="CAL1151702.1"/>
    <property type="molecule type" value="Genomic_DNA"/>
</dbReference>
<protein>
    <submittedName>
        <fullName evidence="3">Glycogen debranching enzyme</fullName>
    </submittedName>
</protein>
<evidence type="ECO:0000313" key="4">
    <source>
        <dbReference type="Proteomes" id="UP001152797"/>
    </source>
</evidence>
<evidence type="ECO:0000313" key="2">
    <source>
        <dbReference type="EMBL" id="CAI3998327.1"/>
    </source>
</evidence>
<evidence type="ECO:0000313" key="3">
    <source>
        <dbReference type="EMBL" id="CAL4785639.1"/>
    </source>
</evidence>
<proteinExistence type="predicted"/>
<dbReference type="OrthoDB" id="447829at2759"/>
<dbReference type="AlphaFoldDB" id="A0A9P1CTL4"/>
<evidence type="ECO:0000256" key="1">
    <source>
        <dbReference type="SAM" id="MobiDB-lite"/>
    </source>
</evidence>
<dbReference type="EMBL" id="CAMXCT010002464">
    <property type="protein sequence ID" value="CAI3998327.1"/>
    <property type="molecule type" value="Genomic_DNA"/>
</dbReference>